<comment type="caution">
    <text evidence="2">The sequence shown here is derived from an EMBL/GenBank/DDBJ whole genome shotgun (WGS) entry which is preliminary data.</text>
</comment>
<protein>
    <submittedName>
        <fullName evidence="2">DUF134 domain-containing protein</fullName>
    </submittedName>
</protein>
<name>A0A4R5CHS7_9FLAO</name>
<sequence>MSPRIKVLRKVSNPPVIKGFKPYGQESGKKNSEIVNLLYEEYEAIRLSDYDMLNHHQASVMMGVSRPTFTRIYASALHKTAKAFVEGKQISIEGGKVYFDSEWYHCEKCVCYFNNPEKEKPVENCPLCNSERVDKFDYENTVESNTDTKHK</sequence>
<dbReference type="Proteomes" id="UP000295479">
    <property type="component" value="Unassembled WGS sequence"/>
</dbReference>
<organism evidence="2 3">
    <name type="scientific">Flavobacterium cellulosilyticum</name>
    <dbReference type="NCBI Taxonomy" id="2541731"/>
    <lineage>
        <taxon>Bacteria</taxon>
        <taxon>Pseudomonadati</taxon>
        <taxon>Bacteroidota</taxon>
        <taxon>Flavobacteriia</taxon>
        <taxon>Flavobacteriales</taxon>
        <taxon>Flavobacteriaceae</taxon>
        <taxon>Flavobacterium</taxon>
    </lineage>
</organism>
<dbReference type="PANTHER" id="PTHR37478">
    <property type="match status" value="1"/>
</dbReference>
<dbReference type="InterPro" id="IPR002852">
    <property type="entry name" value="UPF0251"/>
</dbReference>
<reference evidence="2 3" key="1">
    <citation type="submission" date="2019-03" db="EMBL/GenBank/DDBJ databases">
        <title>Flavobacterium AR-3-4 sp. nov. isolated from arctic soil.</title>
        <authorList>
            <person name="Chaudhary D.K."/>
        </authorList>
    </citation>
    <scope>NUCLEOTIDE SEQUENCE [LARGE SCALE GENOMIC DNA]</scope>
    <source>
        <strain evidence="2 3">AR-3-4</strain>
    </source>
</reference>
<gene>
    <name evidence="2" type="ORF">E0F76_05685</name>
</gene>
<evidence type="ECO:0000313" key="2">
    <source>
        <dbReference type="EMBL" id="TDD98616.1"/>
    </source>
</evidence>
<dbReference type="PANTHER" id="PTHR37478:SF2">
    <property type="entry name" value="UPF0251 PROTEIN TK0562"/>
    <property type="match status" value="1"/>
</dbReference>
<evidence type="ECO:0000256" key="1">
    <source>
        <dbReference type="ARBA" id="ARBA00009350"/>
    </source>
</evidence>
<dbReference type="OrthoDB" id="280278at2"/>
<proteinExistence type="inferred from homology"/>
<dbReference type="Pfam" id="PF02001">
    <property type="entry name" value="DUF134"/>
    <property type="match status" value="1"/>
</dbReference>
<comment type="similarity">
    <text evidence="1">Belongs to the UPF0251 family.</text>
</comment>
<dbReference type="AlphaFoldDB" id="A0A4R5CHS7"/>
<dbReference type="EMBL" id="SMFK01000002">
    <property type="protein sequence ID" value="TDD98616.1"/>
    <property type="molecule type" value="Genomic_DNA"/>
</dbReference>
<evidence type="ECO:0000313" key="3">
    <source>
        <dbReference type="Proteomes" id="UP000295479"/>
    </source>
</evidence>
<keyword evidence="3" id="KW-1185">Reference proteome</keyword>
<accession>A0A4R5CHS7</accession>
<dbReference type="RefSeq" id="WP_132002589.1">
    <property type="nucleotide sequence ID" value="NZ_SMFK01000002.1"/>
</dbReference>